<evidence type="ECO:0000256" key="2">
    <source>
        <dbReference type="SAM" id="Phobius"/>
    </source>
</evidence>
<protein>
    <submittedName>
        <fullName evidence="3">Uncharacterized protein</fullName>
    </submittedName>
</protein>
<gene>
    <name evidence="3" type="ORF">TrVE_jg6549</name>
</gene>
<organism evidence="3 4">
    <name type="scientific">Triparma verrucosa</name>
    <dbReference type="NCBI Taxonomy" id="1606542"/>
    <lineage>
        <taxon>Eukaryota</taxon>
        <taxon>Sar</taxon>
        <taxon>Stramenopiles</taxon>
        <taxon>Ochrophyta</taxon>
        <taxon>Bolidophyceae</taxon>
        <taxon>Parmales</taxon>
        <taxon>Triparmaceae</taxon>
        <taxon>Triparma</taxon>
    </lineage>
</organism>
<feature type="non-terminal residue" evidence="3">
    <location>
        <position position="466"/>
    </location>
</feature>
<feature type="transmembrane region" description="Helical" evidence="2">
    <location>
        <begin position="276"/>
        <end position="299"/>
    </location>
</feature>
<comment type="caution">
    <text evidence="3">The sequence shown here is derived from an EMBL/GenBank/DDBJ whole genome shotgun (WGS) entry which is preliminary data.</text>
</comment>
<keyword evidence="4" id="KW-1185">Reference proteome</keyword>
<dbReference type="Proteomes" id="UP001165160">
    <property type="component" value="Unassembled WGS sequence"/>
</dbReference>
<feature type="transmembrane region" description="Helical" evidence="2">
    <location>
        <begin position="445"/>
        <end position="465"/>
    </location>
</feature>
<name>A0A9W7CAN0_9STRA</name>
<keyword evidence="2" id="KW-0812">Transmembrane</keyword>
<dbReference type="AlphaFoldDB" id="A0A9W7CAN0"/>
<feature type="transmembrane region" description="Helical" evidence="2">
    <location>
        <begin position="250"/>
        <end position="270"/>
    </location>
</feature>
<sequence length="466" mass="50502">MSDVVDNLMNAQALGQFVGEKAAELVTDNLKTAISKVGVANTAGAAFSTPADADARANGYASPAVALPAAAGGVAEFFPEGCAVGITVAELGAHDRVNGTNSSSLNATNITEAEWVHLFCDWDQTGNVTGYCSADRKITKKCTGVKREYNIPCVQGEVVEKKGCAVSGGLGPWNEDSCVVINTTATSTTCECDVLNDIVGEETESARRIRELIEKGQQQRRRHLISDDRRLTVPGSEEAGEAGNIDMGGLVSGAFATYAATFALLATLSLDDVLKNLFVFFVMGGALTLSALCCMYGAWKDRKDRREAREEAEKKARLRANSSPEERKTQLIEESAPTFAQMASQKWQYAKKQLAAKHEYAEVIFEFSPTQSRPQRVALLITAFLSLLFIQALLYEFAYPDSIPKCETWLTKEECLIPRNLWNTTQARCLWTVEAQACSFIEPEISATGTLIMSIIAVIISSPFGL</sequence>
<reference evidence="4" key="1">
    <citation type="journal article" date="2023" name="Commun. Biol.">
        <title>Genome analysis of Parmales, the sister group of diatoms, reveals the evolutionary specialization of diatoms from phago-mixotrophs to photoautotrophs.</title>
        <authorList>
            <person name="Ban H."/>
            <person name="Sato S."/>
            <person name="Yoshikawa S."/>
            <person name="Yamada K."/>
            <person name="Nakamura Y."/>
            <person name="Ichinomiya M."/>
            <person name="Sato N."/>
            <person name="Blanc-Mathieu R."/>
            <person name="Endo H."/>
            <person name="Kuwata A."/>
            <person name="Ogata H."/>
        </authorList>
    </citation>
    <scope>NUCLEOTIDE SEQUENCE [LARGE SCALE GENOMIC DNA]</scope>
    <source>
        <strain evidence="4">NIES 3699</strain>
    </source>
</reference>
<feature type="region of interest" description="Disordered" evidence="1">
    <location>
        <begin position="310"/>
        <end position="329"/>
    </location>
</feature>
<evidence type="ECO:0000313" key="3">
    <source>
        <dbReference type="EMBL" id="GMI01214.1"/>
    </source>
</evidence>
<keyword evidence="2" id="KW-1133">Transmembrane helix</keyword>
<feature type="transmembrane region" description="Helical" evidence="2">
    <location>
        <begin position="377"/>
        <end position="395"/>
    </location>
</feature>
<dbReference type="EMBL" id="BRXX01000261">
    <property type="protein sequence ID" value="GMI01214.1"/>
    <property type="molecule type" value="Genomic_DNA"/>
</dbReference>
<keyword evidence="2" id="KW-0472">Membrane</keyword>
<evidence type="ECO:0000313" key="4">
    <source>
        <dbReference type="Proteomes" id="UP001165160"/>
    </source>
</evidence>
<evidence type="ECO:0000256" key="1">
    <source>
        <dbReference type="SAM" id="MobiDB-lite"/>
    </source>
</evidence>
<proteinExistence type="predicted"/>
<accession>A0A9W7CAN0</accession>